<sequence>MRDPSVEGSIEVAAKKLITAVGLCPERRDAHGVLAQLGALVDVHSAMVHYLRTLELSVAHDELWAKSAVSVFDYFQFPTAPDGPQHDVPEWWNDAALKAMATTCKEVLPECEWRAVRMHATILGAPVYPRCRWESKCSWGSHPRTPHELRAAAESYSQLNKLVAQARNGLFPMGPEDKYLVELPDTGIKAHIALGLQCRRLAERLENEPPPLE</sequence>
<evidence type="ECO:0000313" key="2">
    <source>
        <dbReference type="Proteomes" id="UP000037460"/>
    </source>
</evidence>
<evidence type="ECO:0000313" key="1">
    <source>
        <dbReference type="EMBL" id="KOO27259.1"/>
    </source>
</evidence>
<name>A0A0M0JL01_9EUKA</name>
<reference evidence="2" key="1">
    <citation type="journal article" date="2015" name="PLoS Genet.">
        <title>Genome Sequence and Transcriptome Analyses of Chrysochromulina tobin: Metabolic Tools for Enhanced Algal Fitness in the Prominent Order Prymnesiales (Haptophyceae).</title>
        <authorList>
            <person name="Hovde B.T."/>
            <person name="Deodato C.R."/>
            <person name="Hunsperger H.M."/>
            <person name="Ryken S.A."/>
            <person name="Yost W."/>
            <person name="Jha R.K."/>
            <person name="Patterson J."/>
            <person name="Monnat R.J. Jr."/>
            <person name="Barlow S.B."/>
            <person name="Starkenburg S.R."/>
            <person name="Cattolico R.A."/>
        </authorList>
    </citation>
    <scope>NUCLEOTIDE SEQUENCE</scope>
    <source>
        <strain evidence="2">CCMP291</strain>
    </source>
</reference>
<proteinExistence type="predicted"/>
<dbReference type="EMBL" id="JWZX01002740">
    <property type="protein sequence ID" value="KOO27259.1"/>
    <property type="molecule type" value="Genomic_DNA"/>
</dbReference>
<accession>A0A0M0JL01</accession>
<dbReference type="AlphaFoldDB" id="A0A0M0JL01"/>
<comment type="caution">
    <text evidence="1">The sequence shown here is derived from an EMBL/GenBank/DDBJ whole genome shotgun (WGS) entry which is preliminary data.</text>
</comment>
<keyword evidence="2" id="KW-1185">Reference proteome</keyword>
<gene>
    <name evidence="1" type="ORF">Ctob_007029</name>
</gene>
<protein>
    <submittedName>
        <fullName evidence="1">Uncharacterized protein</fullName>
    </submittedName>
</protein>
<organism evidence="1 2">
    <name type="scientific">Chrysochromulina tobinii</name>
    <dbReference type="NCBI Taxonomy" id="1460289"/>
    <lineage>
        <taxon>Eukaryota</taxon>
        <taxon>Haptista</taxon>
        <taxon>Haptophyta</taxon>
        <taxon>Prymnesiophyceae</taxon>
        <taxon>Prymnesiales</taxon>
        <taxon>Chrysochromulinaceae</taxon>
        <taxon>Chrysochromulina</taxon>
    </lineage>
</organism>
<dbReference type="Proteomes" id="UP000037460">
    <property type="component" value="Unassembled WGS sequence"/>
</dbReference>